<evidence type="ECO:0000313" key="4">
    <source>
        <dbReference type="Proteomes" id="UP001479436"/>
    </source>
</evidence>
<evidence type="ECO:0000313" key="3">
    <source>
        <dbReference type="EMBL" id="KAK9765904.1"/>
    </source>
</evidence>
<sequence>MILPWLSIFSILSVVKVGSAYVYRTSEDVYTVEKGYRWEALEDFGFTSISAGVDDTAWAVTKDNGLYRFTGKRWGLIPGKIRSIASLDMNTAWAVSPSGSIYRFFNGIWKGYPGKLTYISAAMADGYVDRVEHVWGISPGNTIWYSYYQPREDKCSWKSMRKPNGLRALAIASVGDGTAFALFDVRDAQGYVVYRWNGSSWSLIDERFVSISNGSNGRVVGFMADGTIRLFSSDTMSWSTIHAPGLNPKTVSVGVRIWALSDTPVEEKSTYKGSSSRSPPPPRRKSHNGKRPYSRTHSSSSTTSTSSSSATRPKRPYKRVNGGKKKYGTKTSAKKEYSVKLLKVLKESPPIA</sequence>
<accession>A0ABR2WWK0</accession>
<feature type="region of interest" description="Disordered" evidence="1">
    <location>
        <begin position="268"/>
        <end position="336"/>
    </location>
</feature>
<reference evidence="3 4" key="1">
    <citation type="submission" date="2023-04" db="EMBL/GenBank/DDBJ databases">
        <title>Genome of Basidiobolus ranarum AG-B5.</title>
        <authorList>
            <person name="Stajich J.E."/>
            <person name="Carter-House D."/>
            <person name="Gryganskyi A."/>
        </authorList>
    </citation>
    <scope>NUCLEOTIDE SEQUENCE [LARGE SCALE GENOMIC DNA]</scope>
    <source>
        <strain evidence="3 4">AG-B5</strain>
    </source>
</reference>
<feature type="chain" id="PRO_5045949352" evidence="2">
    <location>
        <begin position="21"/>
        <end position="352"/>
    </location>
</feature>
<evidence type="ECO:0000256" key="1">
    <source>
        <dbReference type="SAM" id="MobiDB-lite"/>
    </source>
</evidence>
<keyword evidence="2" id="KW-0732">Signal</keyword>
<name>A0ABR2WWK0_9FUNG</name>
<organism evidence="3 4">
    <name type="scientific">Basidiobolus ranarum</name>
    <dbReference type="NCBI Taxonomy" id="34480"/>
    <lineage>
        <taxon>Eukaryota</taxon>
        <taxon>Fungi</taxon>
        <taxon>Fungi incertae sedis</taxon>
        <taxon>Zoopagomycota</taxon>
        <taxon>Entomophthoromycotina</taxon>
        <taxon>Basidiobolomycetes</taxon>
        <taxon>Basidiobolales</taxon>
        <taxon>Basidiobolaceae</taxon>
        <taxon>Basidiobolus</taxon>
    </lineage>
</organism>
<dbReference type="EMBL" id="JASJQH010000212">
    <property type="protein sequence ID" value="KAK9765904.1"/>
    <property type="molecule type" value="Genomic_DNA"/>
</dbReference>
<feature type="signal peptide" evidence="2">
    <location>
        <begin position="1"/>
        <end position="20"/>
    </location>
</feature>
<proteinExistence type="predicted"/>
<gene>
    <name evidence="3" type="ORF">K7432_005403</name>
</gene>
<dbReference type="Pfam" id="PF19193">
    <property type="entry name" value="Tectonin"/>
    <property type="match status" value="1"/>
</dbReference>
<keyword evidence="4" id="KW-1185">Reference proteome</keyword>
<evidence type="ECO:0000256" key="2">
    <source>
        <dbReference type="SAM" id="SignalP"/>
    </source>
</evidence>
<dbReference type="SMART" id="SM00706">
    <property type="entry name" value="TECPR"/>
    <property type="match status" value="3"/>
</dbReference>
<comment type="caution">
    <text evidence="3">The sequence shown here is derived from an EMBL/GenBank/DDBJ whole genome shotgun (WGS) entry which is preliminary data.</text>
</comment>
<feature type="compositionally biased region" description="Basic residues" evidence="1">
    <location>
        <begin position="282"/>
        <end position="294"/>
    </location>
</feature>
<feature type="compositionally biased region" description="Basic residues" evidence="1">
    <location>
        <begin position="312"/>
        <end position="328"/>
    </location>
</feature>
<feature type="compositionally biased region" description="Low complexity" evidence="1">
    <location>
        <begin position="295"/>
        <end position="311"/>
    </location>
</feature>
<dbReference type="InterPro" id="IPR006624">
    <property type="entry name" value="Beta-propeller_rpt_TECPR"/>
</dbReference>
<protein>
    <submittedName>
        <fullName evidence="3">Uncharacterized protein</fullName>
    </submittedName>
</protein>
<dbReference type="SUPFAM" id="SSF89372">
    <property type="entry name" value="Fucose-specific lectin"/>
    <property type="match status" value="1"/>
</dbReference>
<dbReference type="Proteomes" id="UP001479436">
    <property type="component" value="Unassembled WGS sequence"/>
</dbReference>